<gene>
    <name evidence="12" type="ORF">HJ588_10555</name>
</gene>
<reference evidence="12 13" key="1">
    <citation type="submission" date="2020-05" db="EMBL/GenBank/DDBJ databases">
        <title>Flexivirga sp. ID2601S isolated from air conditioner.</title>
        <authorList>
            <person name="Kim D.H."/>
        </authorList>
    </citation>
    <scope>NUCLEOTIDE SEQUENCE [LARGE SCALE GENOMIC DNA]</scope>
    <source>
        <strain evidence="12 13">ID2601S</strain>
    </source>
</reference>
<dbReference type="RefSeq" id="WP_171154711.1">
    <property type="nucleotide sequence ID" value="NZ_JABENB010000001.1"/>
</dbReference>
<dbReference type="GO" id="GO:0051453">
    <property type="term" value="P:regulation of intracellular pH"/>
    <property type="evidence" value="ECO:0007669"/>
    <property type="project" value="TreeGrafter"/>
</dbReference>
<dbReference type="Proteomes" id="UP000557772">
    <property type="component" value="Unassembled WGS sequence"/>
</dbReference>
<organism evidence="12 13">
    <name type="scientific">Flexivirga aerilata</name>
    <dbReference type="NCBI Taxonomy" id="1656889"/>
    <lineage>
        <taxon>Bacteria</taxon>
        <taxon>Bacillati</taxon>
        <taxon>Actinomycetota</taxon>
        <taxon>Actinomycetes</taxon>
        <taxon>Micrococcales</taxon>
        <taxon>Dermacoccaceae</taxon>
        <taxon>Flexivirga</taxon>
    </lineage>
</organism>
<keyword evidence="7" id="KW-0406">Ion transport</keyword>
<keyword evidence="5 10" id="KW-1133">Transmembrane helix</keyword>
<feature type="transmembrane region" description="Helical" evidence="10">
    <location>
        <begin position="233"/>
        <end position="250"/>
    </location>
</feature>
<keyword evidence="4 10" id="KW-0812">Transmembrane</keyword>
<feature type="transmembrane region" description="Helical" evidence="10">
    <location>
        <begin position="262"/>
        <end position="282"/>
    </location>
</feature>
<evidence type="ECO:0000256" key="7">
    <source>
        <dbReference type="ARBA" id="ARBA00023065"/>
    </source>
</evidence>
<keyword evidence="3" id="KW-1003">Cell membrane</keyword>
<dbReference type="PANTHER" id="PTHR10110">
    <property type="entry name" value="SODIUM/HYDROGEN EXCHANGER"/>
    <property type="match status" value="1"/>
</dbReference>
<dbReference type="Pfam" id="PF00999">
    <property type="entry name" value="Na_H_Exchanger"/>
    <property type="match status" value="1"/>
</dbReference>
<comment type="caution">
    <text evidence="12">The sequence shown here is derived from an EMBL/GenBank/DDBJ whole genome shotgun (WGS) entry which is preliminary data.</text>
</comment>
<dbReference type="GO" id="GO:0098719">
    <property type="term" value="P:sodium ion import across plasma membrane"/>
    <property type="evidence" value="ECO:0007669"/>
    <property type="project" value="TreeGrafter"/>
</dbReference>
<comment type="subcellular location">
    <subcellularLocation>
        <location evidence="1">Cell membrane</location>
        <topology evidence="1">Multi-pass membrane protein</topology>
    </subcellularLocation>
</comment>
<feature type="transmembrane region" description="Helical" evidence="10">
    <location>
        <begin position="181"/>
        <end position="202"/>
    </location>
</feature>
<evidence type="ECO:0000256" key="5">
    <source>
        <dbReference type="ARBA" id="ARBA00022989"/>
    </source>
</evidence>
<dbReference type="InterPro" id="IPR018422">
    <property type="entry name" value="Cation/H_exchanger_CPA1"/>
</dbReference>
<evidence type="ECO:0000256" key="8">
    <source>
        <dbReference type="ARBA" id="ARBA00023136"/>
    </source>
</evidence>
<dbReference type="GO" id="GO:0015386">
    <property type="term" value="F:potassium:proton antiporter activity"/>
    <property type="evidence" value="ECO:0007669"/>
    <property type="project" value="TreeGrafter"/>
</dbReference>
<dbReference type="InterPro" id="IPR006153">
    <property type="entry name" value="Cation/H_exchanger_TM"/>
</dbReference>
<feature type="domain" description="Cation/H+ exchanger transmembrane" evidence="11">
    <location>
        <begin position="13"/>
        <end position="441"/>
    </location>
</feature>
<keyword evidence="13" id="KW-1185">Reference proteome</keyword>
<feature type="transmembrane region" description="Helical" evidence="10">
    <location>
        <begin position="26"/>
        <end position="44"/>
    </location>
</feature>
<dbReference type="AlphaFoldDB" id="A0A849AK74"/>
<feature type="transmembrane region" description="Helical" evidence="10">
    <location>
        <begin position="302"/>
        <end position="324"/>
    </location>
</feature>
<evidence type="ECO:0000313" key="13">
    <source>
        <dbReference type="Proteomes" id="UP000557772"/>
    </source>
</evidence>
<feature type="transmembrane region" description="Helical" evidence="10">
    <location>
        <begin position="387"/>
        <end position="405"/>
    </location>
</feature>
<protein>
    <submittedName>
        <fullName evidence="12">Sodium:proton antiporter</fullName>
    </submittedName>
</protein>
<dbReference type="EMBL" id="JABENB010000001">
    <property type="protein sequence ID" value="NNG39711.1"/>
    <property type="molecule type" value="Genomic_DNA"/>
</dbReference>
<keyword evidence="6" id="KW-0915">Sodium</keyword>
<dbReference type="Gene3D" id="6.10.140.1330">
    <property type="match status" value="1"/>
</dbReference>
<feature type="transmembrane region" description="Helical" evidence="10">
    <location>
        <begin position="209"/>
        <end position="227"/>
    </location>
</feature>
<evidence type="ECO:0000256" key="9">
    <source>
        <dbReference type="ARBA" id="ARBA00023201"/>
    </source>
</evidence>
<keyword evidence="2" id="KW-0813">Transport</keyword>
<dbReference type="GO" id="GO:0005886">
    <property type="term" value="C:plasma membrane"/>
    <property type="evidence" value="ECO:0007669"/>
    <property type="project" value="UniProtKB-SubCell"/>
</dbReference>
<accession>A0A849AK74</accession>
<keyword evidence="9" id="KW-0739">Sodium transport</keyword>
<feature type="transmembrane region" description="Helical" evidence="10">
    <location>
        <begin position="417"/>
        <end position="440"/>
    </location>
</feature>
<sequence>MNLTLVAILGVVSIVAVTAFSKKLGLAAPLALVVVGIVLSFVPGTPDVEIDPELILAGVLPPLLYSSAVDMPSQDFRRNLKAISSLAVLLVILTTLGMGWMFHTILPGVGWPAAFALGAVISPTDAVAATSIGKKLGLPPRVVTMLEGEGLVNDASSLVLLRSAVAAIASSVSIWQVAGSFVRSVVIAVIVGVVVGEAAVRLRALLRDPVLGTAVSFVVPFVAFLPAEELDASGVLAVVVTGLVVGRLGPRRIAARDRWLESMNWRTIAFLMESAIFLIMGLEVKPLVDAVQRSDNSLSEALWVGLLASAAVVALRLVFVVPLVGAIRQDQQRAAGNRSKFENWQDNPRFNELEVSERRLQRMSDRVERVVADLDFKVTEAIGWRSAVVLGWAGMRGAITVAAAQTLPLDTPRREELVLIAFVVAVVTLLAQGLTLPLVIRKAGIRDDSAQRVQQETHDVVSDLYAAGFRELDELERTASEEDRSTLAEIRHDLERERDEMGARADLVARDARHDYSRLRLDVLAAQRNALNSLADRGAYGSPAINAATRMLDGFEVRLTSFDDDSSA</sequence>
<evidence type="ECO:0000256" key="6">
    <source>
        <dbReference type="ARBA" id="ARBA00023053"/>
    </source>
</evidence>
<dbReference type="GO" id="GO:0015385">
    <property type="term" value="F:sodium:proton antiporter activity"/>
    <property type="evidence" value="ECO:0007669"/>
    <property type="project" value="InterPro"/>
</dbReference>
<proteinExistence type="predicted"/>
<evidence type="ECO:0000256" key="1">
    <source>
        <dbReference type="ARBA" id="ARBA00004651"/>
    </source>
</evidence>
<name>A0A849AK74_9MICO</name>
<evidence type="ECO:0000256" key="2">
    <source>
        <dbReference type="ARBA" id="ARBA00022448"/>
    </source>
</evidence>
<evidence type="ECO:0000313" key="12">
    <source>
        <dbReference type="EMBL" id="NNG39711.1"/>
    </source>
</evidence>
<evidence type="ECO:0000259" key="11">
    <source>
        <dbReference type="Pfam" id="PF00999"/>
    </source>
</evidence>
<evidence type="ECO:0000256" key="3">
    <source>
        <dbReference type="ARBA" id="ARBA00022475"/>
    </source>
</evidence>
<keyword evidence="8 10" id="KW-0472">Membrane</keyword>
<evidence type="ECO:0000256" key="10">
    <source>
        <dbReference type="SAM" id="Phobius"/>
    </source>
</evidence>
<feature type="transmembrane region" description="Helical" evidence="10">
    <location>
        <begin position="82"/>
        <end position="103"/>
    </location>
</feature>
<dbReference type="PANTHER" id="PTHR10110:SF86">
    <property type="entry name" value="SODIUM_HYDROGEN EXCHANGER 7"/>
    <property type="match status" value="1"/>
</dbReference>
<evidence type="ECO:0000256" key="4">
    <source>
        <dbReference type="ARBA" id="ARBA00022692"/>
    </source>
</evidence>